<keyword evidence="11" id="KW-0496">Mitochondrion</keyword>
<reference evidence="11" key="2">
    <citation type="journal article" date="2019" name="Mitochondrial DNA Part B Resour">
        <title>Characterization of the complete mitochondrial genome of Hermissenda emurai (Baba, 1937) (Nudibranchia, Facelinidae).</title>
        <authorList>
            <person name="Dinh Do T."/>
            <person name="Kim J.-I."/>
            <person name="Jung D.-W."/>
            <person name="Choi T.-J."/>
            <person name="Karagozlu M.Z."/>
            <person name="Kim C.-B."/>
        </authorList>
    </citation>
    <scope>NUCLEOTIDE SEQUENCE</scope>
</reference>
<feature type="transmembrane region" description="Helical" evidence="10">
    <location>
        <begin position="21"/>
        <end position="41"/>
    </location>
</feature>
<evidence type="ECO:0000256" key="9">
    <source>
        <dbReference type="ARBA" id="ARBA00031586"/>
    </source>
</evidence>
<sequence>MNVSSLGIFSSLIAFSKLNMRLLSMLISLESLMLSLLVLFYSSVTLMGYSLHFFLGFLVFAACEAALGLSLLVAFLRLRGNDYVPSFSTLNFYV</sequence>
<accession>A0A6H0N2Q6</accession>
<dbReference type="RefSeq" id="YP_009827424.1">
    <property type="nucleotide sequence ID" value="NC_048494.1"/>
</dbReference>
<keyword evidence="8 10" id="KW-0472">Membrane</keyword>
<evidence type="ECO:0000256" key="3">
    <source>
        <dbReference type="ARBA" id="ARBA00016612"/>
    </source>
</evidence>
<feature type="transmembrane region" description="Helical" evidence="10">
    <location>
        <begin position="53"/>
        <end position="76"/>
    </location>
</feature>
<evidence type="ECO:0000256" key="2">
    <source>
        <dbReference type="ARBA" id="ARBA00010519"/>
    </source>
</evidence>
<organism evidence="11">
    <name type="scientific">Hermissenda emurai</name>
    <dbReference type="NCBI Taxonomy" id="1840523"/>
    <lineage>
        <taxon>Eukaryota</taxon>
        <taxon>Metazoa</taxon>
        <taxon>Spiralia</taxon>
        <taxon>Lophotrochozoa</taxon>
        <taxon>Mollusca</taxon>
        <taxon>Gastropoda</taxon>
        <taxon>Heterobranchia</taxon>
        <taxon>Euthyneura</taxon>
        <taxon>Nudipleura</taxon>
        <taxon>Nudibranchia</taxon>
        <taxon>Cladobranchia</taxon>
        <taxon>Aeolidioidea</taxon>
        <taxon>Glaucidae</taxon>
        <taxon>Hermissenda</taxon>
    </lineage>
</organism>
<evidence type="ECO:0000256" key="7">
    <source>
        <dbReference type="ARBA" id="ARBA00023027"/>
    </source>
</evidence>
<dbReference type="GO" id="GO:0016020">
    <property type="term" value="C:membrane"/>
    <property type="evidence" value="ECO:0007669"/>
    <property type="project" value="UniProtKB-SubCell"/>
</dbReference>
<dbReference type="GeneID" id="55290401"/>
<evidence type="ECO:0000256" key="10">
    <source>
        <dbReference type="SAM" id="Phobius"/>
    </source>
</evidence>
<keyword evidence="6 10" id="KW-1133">Transmembrane helix</keyword>
<name>A0A6H0N2Q6_9GAST</name>
<proteinExistence type="inferred from homology"/>
<evidence type="ECO:0000256" key="8">
    <source>
        <dbReference type="ARBA" id="ARBA00023136"/>
    </source>
</evidence>
<evidence type="ECO:0000313" key="11">
    <source>
        <dbReference type="EMBL" id="QIV24371.1"/>
    </source>
</evidence>
<keyword evidence="5" id="KW-1278">Translocase</keyword>
<comment type="similarity">
    <text evidence="2">Belongs to the complex I subunit 4L family.</text>
</comment>
<evidence type="ECO:0000256" key="5">
    <source>
        <dbReference type="ARBA" id="ARBA00022967"/>
    </source>
</evidence>
<evidence type="ECO:0000256" key="6">
    <source>
        <dbReference type="ARBA" id="ARBA00022989"/>
    </source>
</evidence>
<keyword evidence="4 10" id="KW-0812">Transmembrane</keyword>
<reference evidence="11" key="1">
    <citation type="submission" date="2018-12" db="EMBL/GenBank/DDBJ databases">
        <authorList>
            <person name="Do T.D."/>
            <person name="Kim C.-B."/>
        </authorList>
    </citation>
    <scope>NUCLEOTIDE SEQUENCE</scope>
</reference>
<dbReference type="Gene3D" id="1.10.287.3510">
    <property type="match status" value="1"/>
</dbReference>
<evidence type="ECO:0000256" key="4">
    <source>
        <dbReference type="ARBA" id="ARBA00022692"/>
    </source>
</evidence>
<geneLocation type="mitochondrion" evidence="11"/>
<keyword evidence="7" id="KW-0520">NAD</keyword>
<protein>
    <recommendedName>
        <fullName evidence="3">NADH-ubiquinone oxidoreductase chain 4L</fullName>
    </recommendedName>
    <alternativeName>
        <fullName evidence="9">NADH dehydrogenase subunit 4L</fullName>
    </alternativeName>
</protein>
<comment type="subcellular location">
    <subcellularLocation>
        <location evidence="1">Membrane</location>
        <topology evidence="1">Multi-pass membrane protein</topology>
    </subcellularLocation>
</comment>
<dbReference type="CTD" id="4539"/>
<dbReference type="AlphaFoldDB" id="A0A6H0N2Q6"/>
<dbReference type="Pfam" id="PF00420">
    <property type="entry name" value="Oxidored_q2"/>
    <property type="match status" value="1"/>
</dbReference>
<dbReference type="EMBL" id="MK279704">
    <property type="protein sequence ID" value="QIV24371.1"/>
    <property type="molecule type" value="Genomic_DNA"/>
</dbReference>
<gene>
    <name evidence="11" type="primary">ND4L</name>
</gene>
<evidence type="ECO:0000256" key="1">
    <source>
        <dbReference type="ARBA" id="ARBA00004141"/>
    </source>
</evidence>
<dbReference type="InterPro" id="IPR039428">
    <property type="entry name" value="NUOK/Mnh_C1-like"/>
</dbReference>